<dbReference type="Proteomes" id="UP000775213">
    <property type="component" value="Unassembled WGS sequence"/>
</dbReference>
<keyword evidence="2" id="KW-1185">Reference proteome</keyword>
<proteinExistence type="predicted"/>
<accession>A0AAV7GCH6</accession>
<evidence type="ECO:0000313" key="2">
    <source>
        <dbReference type="Proteomes" id="UP000775213"/>
    </source>
</evidence>
<comment type="caution">
    <text evidence="1">The sequence shown here is derived from an EMBL/GenBank/DDBJ whole genome shotgun (WGS) entry which is preliminary data.</text>
</comment>
<reference evidence="1 2" key="1">
    <citation type="journal article" date="2021" name="Hortic Res">
        <title>Chromosome-scale assembly of the Dendrobium chrysotoxum genome enhances the understanding of orchid evolution.</title>
        <authorList>
            <person name="Zhang Y."/>
            <person name="Zhang G.Q."/>
            <person name="Zhang D."/>
            <person name="Liu X.D."/>
            <person name="Xu X.Y."/>
            <person name="Sun W.H."/>
            <person name="Yu X."/>
            <person name="Zhu X."/>
            <person name="Wang Z.W."/>
            <person name="Zhao X."/>
            <person name="Zhong W.Y."/>
            <person name="Chen H."/>
            <person name="Yin W.L."/>
            <person name="Huang T."/>
            <person name="Niu S.C."/>
            <person name="Liu Z.J."/>
        </authorList>
    </citation>
    <scope>NUCLEOTIDE SEQUENCE [LARGE SCALE GENOMIC DNA]</scope>
    <source>
        <strain evidence="1">Lindl</strain>
    </source>
</reference>
<dbReference type="EMBL" id="JAGFBR010000016">
    <property type="protein sequence ID" value="KAH0453936.1"/>
    <property type="molecule type" value="Genomic_DNA"/>
</dbReference>
<organism evidence="1 2">
    <name type="scientific">Dendrobium chrysotoxum</name>
    <name type="common">Orchid</name>
    <dbReference type="NCBI Taxonomy" id="161865"/>
    <lineage>
        <taxon>Eukaryota</taxon>
        <taxon>Viridiplantae</taxon>
        <taxon>Streptophyta</taxon>
        <taxon>Embryophyta</taxon>
        <taxon>Tracheophyta</taxon>
        <taxon>Spermatophyta</taxon>
        <taxon>Magnoliopsida</taxon>
        <taxon>Liliopsida</taxon>
        <taxon>Asparagales</taxon>
        <taxon>Orchidaceae</taxon>
        <taxon>Epidendroideae</taxon>
        <taxon>Malaxideae</taxon>
        <taxon>Dendrobiinae</taxon>
        <taxon>Dendrobium</taxon>
    </lineage>
</organism>
<name>A0AAV7GCH6_DENCH</name>
<evidence type="ECO:0000313" key="1">
    <source>
        <dbReference type="EMBL" id="KAH0453936.1"/>
    </source>
</evidence>
<sequence>MESRFGGMKEMMRKLIEIQSKTPPAVSSANPHHDLIEIPLAESKGKKIVLEEFDEENSFHQEPPPRAPIRGRIRVFLLIAHYVELDLCLFPFFVSPRFLPGAVSRGWFLPFLGWLFRFPLWLLVPVPCAAPSIPPDASKN</sequence>
<dbReference type="AlphaFoldDB" id="A0AAV7GCH6"/>
<protein>
    <submittedName>
        <fullName evidence="1">Uncharacterized protein</fullName>
    </submittedName>
</protein>
<gene>
    <name evidence="1" type="ORF">IEQ34_018260</name>
</gene>